<proteinExistence type="predicted"/>
<feature type="compositionally biased region" description="Polar residues" evidence="1">
    <location>
        <begin position="980"/>
        <end position="989"/>
    </location>
</feature>
<feature type="compositionally biased region" description="Basic and acidic residues" evidence="1">
    <location>
        <begin position="991"/>
        <end position="1000"/>
    </location>
</feature>
<feature type="domain" description="DhaK" evidence="2">
    <location>
        <begin position="59"/>
        <end position="467"/>
    </location>
</feature>
<evidence type="ECO:0000313" key="4">
    <source>
        <dbReference type="Proteomes" id="UP000053237"/>
    </source>
</evidence>
<dbReference type="STRING" id="65357.A0A024GNZ1"/>
<dbReference type="AlphaFoldDB" id="A0A024GNZ1"/>
<sequence length="1030" mass="116236">MSLLLCMQLSEQDSKNKIWQMIDFYNAKSDTIGWSTLKVGVSLEAMKNMELKELVLDQGNGNVVESMLQDLVRSRPDLILVEGCNAVLYAGYEETRDQQVVILSGGMTGREPVHALYVGYGKLTGAVCGELLASPSSQQIFKAIQVITGSKGCLVILKNNVGDSMNFGIAIEQAKCSGYKVQMIVYGKESYQTNMGKEDVRDRDLVYLHQLASVLAKDGHTLEFIVDAVTFLIRRRKYGVGVMDIPRHLKDPVAGFVAGGYDSSFAAAFLLNRHFQSKRKMVDLQLVHGGIHVPFVSSSAAIVDRISYYMALFNKEGSYMCSSQNENKVWARNQLKRLSFHERSRAGYQSGEISKKAYYDTTLAHECNKWKGFSLQEQCERLHFTKVRLSLDGKMLLACYENNLEQAFHIDEKDSGDLELVPLRSDFIASRQWRTTTFTQEICGSNLENLRTYLLAYARSQSDVSTWMEVEGSSSLWYYLLDDVRPKTYETYTQGVQLRTCVSTCETETSIDESTKVDDSLTQNEKCDENELKFVLIENYFTPTKCDTTSLVMLEPEMEPEAIGLENQPSTSTEEKGKEECVDQPLATEKVSASWTLKALQDIERNSRHIRSCEVGSASRYYNQADRHSQWVLILNEFLKTQVAWKSGAEDLPIKKRQSRRQLLLSGTQSSGQVVGEESKHRLKTPSRANQHGGSAMQHRELESSDAITADQKHKSLSKKCTQSMEQVELPENDHLMAHAKTDRKSLKSVQVELTREFDHAPNSPESKTANILPMRDHQKGTELPLPTKLHQNVVNSKPSSIGDGIDKGESDWKSECLESSAKTMGRIAPSSESSTTTELKQVESDSENSQREFTNQPDVSQYGDSHHSAQVGSLAEDGWNVYHTRNCKCKKRKSPKDIDRGAAKHYDKVDSSSFTRSSISSIAKNDRYDKHTSVKPKHGKQSWNATAFKALAYESDEDDDSIIQNVDYKLYQDTKNTTIPHSESSAQCFKSHDHLDLQHRQQPLSTYHQNRDFEEEKEDQEAKENDEGD</sequence>
<dbReference type="Proteomes" id="UP000053237">
    <property type="component" value="Unassembled WGS sequence"/>
</dbReference>
<feature type="compositionally biased region" description="Polar residues" evidence="1">
    <location>
        <begin position="852"/>
        <end position="870"/>
    </location>
</feature>
<evidence type="ECO:0000313" key="3">
    <source>
        <dbReference type="EMBL" id="CCI48421.1"/>
    </source>
</evidence>
<dbReference type="PANTHER" id="PTHR28629:SF4">
    <property type="entry name" value="TRIOKINASE_FMN CYCLASE"/>
    <property type="match status" value="1"/>
</dbReference>
<keyword evidence="4" id="KW-1185">Reference proteome</keyword>
<feature type="compositionally biased region" description="Polar residues" evidence="1">
    <location>
        <begin position="831"/>
        <end position="840"/>
    </location>
</feature>
<dbReference type="Gene3D" id="3.40.50.10440">
    <property type="entry name" value="Dihydroxyacetone kinase, domain 1"/>
    <property type="match status" value="1"/>
</dbReference>
<feature type="compositionally biased region" description="Basic and acidic residues" evidence="1">
    <location>
        <begin position="1010"/>
        <end position="1030"/>
    </location>
</feature>
<reference evidence="3 4" key="1">
    <citation type="submission" date="2012-05" db="EMBL/GenBank/DDBJ databases">
        <title>Recombination and specialization in a pathogen metapopulation.</title>
        <authorList>
            <person name="Gardiner A."/>
            <person name="Kemen E."/>
            <person name="Schultz-Larsen T."/>
            <person name="MacLean D."/>
            <person name="Van Oosterhout C."/>
            <person name="Jones J.D.G."/>
        </authorList>
    </citation>
    <scope>NUCLEOTIDE SEQUENCE [LARGE SCALE GENOMIC DNA]</scope>
    <source>
        <strain evidence="3 4">Ac Nc2</strain>
    </source>
</reference>
<dbReference type="OrthoDB" id="1724672at2759"/>
<dbReference type="GO" id="GO:0005829">
    <property type="term" value="C:cytosol"/>
    <property type="evidence" value="ECO:0007669"/>
    <property type="project" value="TreeGrafter"/>
</dbReference>
<feature type="region of interest" description="Disordered" evidence="1">
    <location>
        <begin position="779"/>
        <end position="870"/>
    </location>
</feature>
<dbReference type="GO" id="GO:0019563">
    <property type="term" value="P:glycerol catabolic process"/>
    <property type="evidence" value="ECO:0007669"/>
    <property type="project" value="TreeGrafter"/>
</dbReference>
<dbReference type="InterPro" id="IPR050861">
    <property type="entry name" value="Dihydroxyacetone_Kinase"/>
</dbReference>
<feature type="region of interest" description="Disordered" evidence="1">
    <location>
        <begin position="980"/>
        <end position="1030"/>
    </location>
</feature>
<gene>
    <name evidence="3" type="ORF">BN9_095050</name>
</gene>
<evidence type="ECO:0000256" key="1">
    <source>
        <dbReference type="SAM" id="MobiDB-lite"/>
    </source>
</evidence>
<organism evidence="3 4">
    <name type="scientific">Albugo candida</name>
    <dbReference type="NCBI Taxonomy" id="65357"/>
    <lineage>
        <taxon>Eukaryota</taxon>
        <taxon>Sar</taxon>
        <taxon>Stramenopiles</taxon>
        <taxon>Oomycota</taxon>
        <taxon>Peronosporomycetes</taxon>
        <taxon>Albuginales</taxon>
        <taxon>Albuginaceae</taxon>
        <taxon>Albugo</taxon>
    </lineage>
</organism>
<dbReference type="EMBL" id="CAIX01000222">
    <property type="protein sequence ID" value="CCI48421.1"/>
    <property type="molecule type" value="Genomic_DNA"/>
</dbReference>
<protein>
    <recommendedName>
        <fullName evidence="2">DhaK domain-containing protein</fullName>
    </recommendedName>
</protein>
<evidence type="ECO:0000259" key="2">
    <source>
        <dbReference type="PROSITE" id="PS51481"/>
    </source>
</evidence>
<feature type="compositionally biased region" description="Polar residues" evidence="1">
    <location>
        <begin position="790"/>
        <end position="800"/>
    </location>
</feature>
<dbReference type="PROSITE" id="PS51481">
    <property type="entry name" value="DHAK"/>
    <property type="match status" value="1"/>
</dbReference>
<dbReference type="GO" id="GO:0004371">
    <property type="term" value="F:glycerone kinase activity"/>
    <property type="evidence" value="ECO:0007669"/>
    <property type="project" value="InterPro"/>
</dbReference>
<comment type="caution">
    <text evidence="3">The sequence shown here is derived from an EMBL/GenBank/DDBJ whole genome shotgun (WGS) entry which is preliminary data.</text>
</comment>
<feature type="compositionally biased region" description="Basic and acidic residues" evidence="1">
    <location>
        <begin position="896"/>
        <end position="911"/>
    </location>
</feature>
<accession>A0A024GNZ1</accession>
<dbReference type="InParanoid" id="A0A024GNZ1"/>
<dbReference type="SUPFAM" id="SSF82549">
    <property type="entry name" value="DAK1/DegV-like"/>
    <property type="match status" value="1"/>
</dbReference>
<feature type="region of interest" description="Disordered" evidence="1">
    <location>
        <begin position="891"/>
        <end position="911"/>
    </location>
</feature>
<dbReference type="InterPro" id="IPR004006">
    <property type="entry name" value="DhaK_dom"/>
</dbReference>
<dbReference type="Pfam" id="PF02733">
    <property type="entry name" value="Dak1"/>
    <property type="match status" value="1"/>
</dbReference>
<name>A0A024GNZ1_9STRA</name>
<dbReference type="PANTHER" id="PTHR28629">
    <property type="entry name" value="TRIOKINASE/FMN CYCLASE"/>
    <property type="match status" value="1"/>
</dbReference>
<feature type="compositionally biased region" description="Basic and acidic residues" evidence="1">
    <location>
        <begin position="805"/>
        <end position="817"/>
    </location>
</feature>
<feature type="region of interest" description="Disordered" evidence="1">
    <location>
        <begin position="663"/>
        <end position="721"/>
    </location>
</feature>